<reference evidence="1 2" key="1">
    <citation type="submission" date="2016-10" db="EMBL/GenBank/DDBJ databases">
        <authorList>
            <person name="de Groot N.N."/>
        </authorList>
    </citation>
    <scope>NUCLEOTIDE SEQUENCE [LARGE SCALE GENOMIC DNA]</scope>
    <source>
        <strain evidence="1 2">IPL20</strain>
    </source>
</reference>
<dbReference type="AlphaFoldDB" id="A0A1I7NVE8"/>
<dbReference type="EMBL" id="FPCK01000004">
    <property type="protein sequence ID" value="SFV38612.1"/>
    <property type="molecule type" value="Genomic_DNA"/>
</dbReference>
<evidence type="ECO:0000313" key="1">
    <source>
        <dbReference type="EMBL" id="SFV38612.1"/>
    </source>
</evidence>
<protein>
    <submittedName>
        <fullName evidence="1">Uncharacterized protein</fullName>
    </submittedName>
</protein>
<proteinExistence type="predicted"/>
<evidence type="ECO:0000313" key="2">
    <source>
        <dbReference type="Proteomes" id="UP000199074"/>
    </source>
</evidence>
<name>A0A1I7NVE8_9HYPH</name>
<sequence length="148" mass="16294">MKPERLRTCLETIRWAPTTLAQCLEINTRLVEEWADGTTAIPISVASWVEALCFTHEASDLMRPAVLEGIRHSSRKTNRPEHIPAYSYGLLRRIHAGPVALRSLFGTDDEAAVFFLVSRGLAERDADQLVITPVGSALGEISEPPANS</sequence>
<dbReference type="Proteomes" id="UP000199074">
    <property type="component" value="Unassembled WGS sequence"/>
</dbReference>
<organism evidence="1 2">
    <name type="scientific">Devosia crocina</name>
    <dbReference type="NCBI Taxonomy" id="429728"/>
    <lineage>
        <taxon>Bacteria</taxon>
        <taxon>Pseudomonadati</taxon>
        <taxon>Pseudomonadota</taxon>
        <taxon>Alphaproteobacteria</taxon>
        <taxon>Hyphomicrobiales</taxon>
        <taxon>Devosiaceae</taxon>
        <taxon>Devosia</taxon>
    </lineage>
</organism>
<accession>A0A1I7NVE8</accession>
<gene>
    <name evidence="1" type="ORF">SAMN05216456_3525</name>
</gene>
<keyword evidence="2" id="KW-1185">Reference proteome</keyword>